<protein>
    <submittedName>
        <fullName evidence="1">Uncharacterized protein</fullName>
    </submittedName>
</protein>
<dbReference type="Proteomes" id="UP000559653">
    <property type="component" value="Unassembled WGS sequence"/>
</dbReference>
<gene>
    <name evidence="1" type="ORF">H2B03_09020</name>
</gene>
<dbReference type="EMBL" id="JACEMZ010000105">
    <property type="protein sequence ID" value="MBA4453285.1"/>
    <property type="molecule type" value="Genomic_DNA"/>
</dbReference>
<accession>A0AC60W0S2</accession>
<comment type="caution">
    <text evidence="1">The sequence shown here is derived from an EMBL/GenBank/DDBJ whole genome shotgun (WGS) entry which is preliminary data.</text>
</comment>
<reference evidence="1 2" key="1">
    <citation type="journal article" date="2020" name="Appl. Environ. Microbiol.">
        <title>Genomic Characteristics of a Novel Species of Ammonia-Oxidizing Archaea from the Jiulong River Estuary.</title>
        <authorList>
            <person name="Zou D."/>
            <person name="Wan R."/>
            <person name="Han L."/>
            <person name="Xu M.N."/>
            <person name="Liu Y."/>
            <person name="Liu H."/>
            <person name="Kao S.J."/>
            <person name="Li M."/>
        </authorList>
    </citation>
    <scope>NUCLEOTIDE SEQUENCE [LARGE SCALE GENOMIC DNA]</scope>
    <source>
        <strain evidence="1">W1bin1</strain>
    </source>
</reference>
<organism evidence="1 2">
    <name type="scientific">Candidatus Nitrosomaritimum aestuariumsis</name>
    <dbReference type="NCBI Taxonomy" id="3342354"/>
    <lineage>
        <taxon>Archaea</taxon>
        <taxon>Nitrososphaerota</taxon>
        <taxon>Nitrososphaeria</taxon>
        <taxon>Nitrosopumilales</taxon>
        <taxon>Nitrosopumilaceae</taxon>
        <taxon>Candidatus Nitrosomaritimum</taxon>
    </lineage>
</organism>
<sequence length="112" mass="12687">MDIIDLHDPSRVNRQPDKVEVLFNSGNFEEQGILVKHVELRLYIEKNDEKLGPFSLITSFVQTDKGSVEMIYDEGFRGNDSLNRAVQFLVSNLGLSALILRSIITLKGHIDD</sequence>
<evidence type="ECO:0000313" key="1">
    <source>
        <dbReference type="EMBL" id="MBA4453285.1"/>
    </source>
</evidence>
<evidence type="ECO:0000313" key="2">
    <source>
        <dbReference type="Proteomes" id="UP000559653"/>
    </source>
</evidence>
<proteinExistence type="predicted"/>
<name>A0AC60W0S2_9ARCH</name>